<dbReference type="InterPro" id="IPR042244">
    <property type="entry name" value="HypD_2_sf"/>
</dbReference>
<protein>
    <submittedName>
        <fullName evidence="4">Hydrogenase formation protein HypD</fullName>
    </submittedName>
</protein>
<dbReference type="AlphaFoldDB" id="A0A532VAY5"/>
<reference evidence="4 5" key="1">
    <citation type="submission" date="2017-06" db="EMBL/GenBank/DDBJ databases">
        <title>Novel microbial phyla capable of carbon fixation and sulfur reduction in deep-sea sediments.</title>
        <authorList>
            <person name="Huang J."/>
            <person name="Baker B."/>
            <person name="Wang Y."/>
        </authorList>
    </citation>
    <scope>NUCLEOTIDE SEQUENCE [LARGE SCALE GENOMIC DNA]</scope>
    <source>
        <strain evidence="4">B3_TA06</strain>
    </source>
</reference>
<dbReference type="GO" id="GO:0005506">
    <property type="term" value="F:iron ion binding"/>
    <property type="evidence" value="ECO:0007669"/>
    <property type="project" value="TreeGrafter"/>
</dbReference>
<dbReference type="NCBIfam" id="TIGR00075">
    <property type="entry name" value="hypD"/>
    <property type="match status" value="1"/>
</dbReference>
<dbReference type="GO" id="GO:0070025">
    <property type="term" value="F:carbon monoxide binding"/>
    <property type="evidence" value="ECO:0007669"/>
    <property type="project" value="TreeGrafter"/>
</dbReference>
<dbReference type="Gene3D" id="6.10.20.100">
    <property type="match status" value="1"/>
</dbReference>
<evidence type="ECO:0000256" key="2">
    <source>
        <dbReference type="ARBA" id="ARBA00022723"/>
    </source>
</evidence>
<dbReference type="EMBL" id="NJBO01000001">
    <property type="protein sequence ID" value="TKJ44359.1"/>
    <property type="molecule type" value="Genomic_DNA"/>
</dbReference>
<name>A0A532VAY5_UNCT6</name>
<proteinExistence type="inferred from homology"/>
<organism evidence="4 5">
    <name type="scientific">candidate division TA06 bacterium B3_TA06</name>
    <dbReference type="NCBI Taxonomy" id="2012487"/>
    <lineage>
        <taxon>Bacteria</taxon>
        <taxon>Bacteria division TA06</taxon>
    </lineage>
</organism>
<accession>A0A532VAY5</accession>
<comment type="caution">
    <text evidence="4">The sequence shown here is derived from an EMBL/GenBank/DDBJ whole genome shotgun (WGS) entry which is preliminary data.</text>
</comment>
<dbReference type="GO" id="GO:0051604">
    <property type="term" value="P:protein maturation"/>
    <property type="evidence" value="ECO:0007669"/>
    <property type="project" value="TreeGrafter"/>
</dbReference>
<dbReference type="PIRSF" id="PIRSF005622">
    <property type="entry name" value="Hydrgn_mat_hypD"/>
    <property type="match status" value="1"/>
</dbReference>
<dbReference type="GO" id="GO:0051539">
    <property type="term" value="F:4 iron, 4 sulfur cluster binding"/>
    <property type="evidence" value="ECO:0007669"/>
    <property type="project" value="TreeGrafter"/>
</dbReference>
<dbReference type="InterPro" id="IPR002780">
    <property type="entry name" value="Hyd_form_HypD"/>
</dbReference>
<evidence type="ECO:0000256" key="1">
    <source>
        <dbReference type="ARBA" id="ARBA00007888"/>
    </source>
</evidence>
<evidence type="ECO:0000256" key="3">
    <source>
        <dbReference type="ARBA" id="ARBA00023004"/>
    </source>
</evidence>
<comment type="similarity">
    <text evidence="1">Belongs to the HypD family.</text>
</comment>
<dbReference type="InterPro" id="IPR042243">
    <property type="entry name" value="HypD_1"/>
</dbReference>
<sequence>MAENLEEILKRIEGDADLIQGLLAELCAHIKEPLTLMEVCGTHTHAISKTGIRRALAGKVRLLSGPGCPVCVTSDADIDRFIELSRMPDVVVTTFGDMLHVPGSESSLANERDQGRDIRIVYSPLDALAMAEREPDKEFCFLGVGFETTAPAILATVAEARRRGINNFSIYAAFKLIPPALRMIAAHPDLAIEGLILPGHVSAVIGSEPYRFLADEFKRPCVITGFEGADILQAILMIADQIKEGEPCLEIQYKRVVTKEGNKAALKIMEGMCDVKDSMWRGLGTIPESELKLKEAWKDFDAEHKLSLPPMEYKETADAKGCRCGEVLLGKIIPPDCPLFAEACTTSNPIGPCMVSSEGACSAYYKYER</sequence>
<dbReference type="Pfam" id="PF01924">
    <property type="entry name" value="HypD"/>
    <property type="match status" value="1"/>
</dbReference>
<keyword evidence="2" id="KW-0479">Metal-binding</keyword>
<keyword evidence="3" id="KW-0408">Iron</keyword>
<evidence type="ECO:0000313" key="4">
    <source>
        <dbReference type="EMBL" id="TKJ44359.1"/>
    </source>
</evidence>
<dbReference type="PANTHER" id="PTHR30149:SF0">
    <property type="entry name" value="HYDROGENASE MATURATION FACTOR HYPD"/>
    <property type="match status" value="1"/>
</dbReference>
<gene>
    <name evidence="4" type="ORF">CEE36_01050</name>
</gene>
<dbReference type="Proteomes" id="UP000317778">
    <property type="component" value="Unassembled WGS sequence"/>
</dbReference>
<evidence type="ECO:0000313" key="5">
    <source>
        <dbReference type="Proteomes" id="UP000317778"/>
    </source>
</evidence>
<dbReference type="Gene3D" id="3.40.50.11750">
    <property type="entry name" value="HypD, alpha/beta domain 1"/>
    <property type="match status" value="2"/>
</dbReference>
<dbReference type="PANTHER" id="PTHR30149">
    <property type="entry name" value="HYDROGENASE PROTEIN ASSEMBLY PROTEIN HYPD"/>
    <property type="match status" value="1"/>
</dbReference>